<feature type="non-terminal residue" evidence="10">
    <location>
        <position position="1"/>
    </location>
</feature>
<keyword evidence="1 7" id="KW-0723">Serine/threonine-protein kinase</keyword>
<keyword evidence="8" id="KW-0812">Transmembrane</keyword>
<comment type="similarity">
    <text evidence="7">Belongs to the protein kinase superfamily.</text>
</comment>
<dbReference type="InterPro" id="IPR017441">
    <property type="entry name" value="Protein_kinase_ATP_BS"/>
</dbReference>
<evidence type="ECO:0000256" key="2">
    <source>
        <dbReference type="ARBA" id="ARBA00022679"/>
    </source>
</evidence>
<dbReference type="Gene3D" id="3.30.200.20">
    <property type="entry name" value="Phosphorylase Kinase, domain 1"/>
    <property type="match status" value="1"/>
</dbReference>
<proteinExistence type="inferred from homology"/>
<dbReference type="SMART" id="SM00220">
    <property type="entry name" value="S_TKc"/>
    <property type="match status" value="1"/>
</dbReference>
<organism evidence="10">
    <name type="scientific">Heterosigma akashiwo</name>
    <name type="common">Chromophytic alga</name>
    <name type="synonym">Heterosigma carterae</name>
    <dbReference type="NCBI Taxonomy" id="2829"/>
    <lineage>
        <taxon>Eukaryota</taxon>
        <taxon>Sar</taxon>
        <taxon>Stramenopiles</taxon>
        <taxon>Ochrophyta</taxon>
        <taxon>Raphidophyceae</taxon>
        <taxon>Chattonellales</taxon>
        <taxon>Chattonellaceae</taxon>
        <taxon>Heterosigma</taxon>
    </lineage>
</organism>
<feature type="transmembrane region" description="Helical" evidence="8">
    <location>
        <begin position="40"/>
        <end position="61"/>
    </location>
</feature>
<evidence type="ECO:0000259" key="9">
    <source>
        <dbReference type="PROSITE" id="PS50011"/>
    </source>
</evidence>
<evidence type="ECO:0000256" key="7">
    <source>
        <dbReference type="RuleBase" id="RU000304"/>
    </source>
</evidence>
<dbReference type="CDD" id="cd13999">
    <property type="entry name" value="STKc_MAP3K-like"/>
    <property type="match status" value="1"/>
</dbReference>
<dbReference type="SUPFAM" id="SSF56112">
    <property type="entry name" value="Protein kinase-like (PK-like)"/>
    <property type="match status" value="1"/>
</dbReference>
<feature type="domain" description="Protein kinase" evidence="9">
    <location>
        <begin position="119"/>
        <end position="386"/>
    </location>
</feature>
<keyword evidence="8" id="KW-0472">Membrane</keyword>
<evidence type="ECO:0000256" key="5">
    <source>
        <dbReference type="ARBA" id="ARBA00022840"/>
    </source>
</evidence>
<dbReference type="Gene3D" id="1.10.510.10">
    <property type="entry name" value="Transferase(Phosphotransferase) domain 1"/>
    <property type="match status" value="1"/>
</dbReference>
<accession>A0A7S3XPL6</accession>
<name>A0A7S3XPL6_HETAK</name>
<evidence type="ECO:0000256" key="6">
    <source>
        <dbReference type="PROSITE-ProRule" id="PRU10141"/>
    </source>
</evidence>
<sequence length="391" mass="44025">AQTRSLGLPGQLAGDVLALGQMVLQPPEGLANVPYTDTTWVVIFVCVILGILLGILIAFLCHYHTYLPFFKAEEELANQTFMNHVLESNVNFTSNYKRAIASRHIEGQQTLNIIDPNDIKLNNIIGEGSFGRVWAGVWRASKVAVKEFVFAQEALRGGALQRNELVQEIVGEAAIMSFLRHPKVLHLYGCSITSQSLWIVSELCSRGSLRQVLNDRRTRLSTRRRLQLAIDVAEGMLYLHNHEAPIVHRDLKSHNIFIHEKSPHELEAKIGDWGSARAVALSGQRTMTHGVGTACWIAPEVIRYARYTQESDVYAFGILLWELATREEVYAGFSAAQIIARVANDHLRPVLPRGCPWNDIMALCWAEDPSSRPKFEHIMEWLMNLLAKNKR</sequence>
<dbReference type="InterPro" id="IPR001245">
    <property type="entry name" value="Ser-Thr/Tyr_kinase_cat_dom"/>
</dbReference>
<protein>
    <recommendedName>
        <fullName evidence="9">Protein kinase domain-containing protein</fullName>
    </recommendedName>
</protein>
<evidence type="ECO:0000256" key="4">
    <source>
        <dbReference type="ARBA" id="ARBA00022777"/>
    </source>
</evidence>
<dbReference type="PRINTS" id="PR00109">
    <property type="entry name" value="TYRKINASE"/>
</dbReference>
<dbReference type="AlphaFoldDB" id="A0A7S3XPL6"/>
<feature type="binding site" evidence="6">
    <location>
        <position position="146"/>
    </location>
    <ligand>
        <name>ATP</name>
        <dbReference type="ChEBI" id="CHEBI:30616"/>
    </ligand>
</feature>
<dbReference type="EMBL" id="HBIU01015536">
    <property type="protein sequence ID" value="CAE0628574.1"/>
    <property type="molecule type" value="Transcribed_RNA"/>
</dbReference>
<evidence type="ECO:0000256" key="1">
    <source>
        <dbReference type="ARBA" id="ARBA00022527"/>
    </source>
</evidence>
<dbReference type="PROSITE" id="PS50011">
    <property type="entry name" value="PROTEIN_KINASE_DOM"/>
    <property type="match status" value="1"/>
</dbReference>
<dbReference type="PANTHER" id="PTHR44329">
    <property type="entry name" value="SERINE/THREONINE-PROTEIN KINASE TNNI3K-RELATED"/>
    <property type="match status" value="1"/>
</dbReference>
<dbReference type="GO" id="GO:0004674">
    <property type="term" value="F:protein serine/threonine kinase activity"/>
    <property type="evidence" value="ECO:0007669"/>
    <property type="project" value="UniProtKB-KW"/>
</dbReference>
<dbReference type="PROSITE" id="PS00108">
    <property type="entry name" value="PROTEIN_KINASE_ST"/>
    <property type="match status" value="1"/>
</dbReference>
<dbReference type="PANTHER" id="PTHR44329:SF288">
    <property type="entry name" value="MITOGEN-ACTIVATED PROTEIN KINASE KINASE KINASE 20"/>
    <property type="match status" value="1"/>
</dbReference>
<dbReference type="InterPro" id="IPR000719">
    <property type="entry name" value="Prot_kinase_dom"/>
</dbReference>
<keyword evidence="8" id="KW-1133">Transmembrane helix</keyword>
<evidence type="ECO:0000256" key="8">
    <source>
        <dbReference type="SAM" id="Phobius"/>
    </source>
</evidence>
<keyword evidence="5 6" id="KW-0067">ATP-binding</keyword>
<dbReference type="InterPro" id="IPR008271">
    <property type="entry name" value="Ser/Thr_kinase_AS"/>
</dbReference>
<dbReference type="InterPro" id="IPR011009">
    <property type="entry name" value="Kinase-like_dom_sf"/>
</dbReference>
<dbReference type="InterPro" id="IPR051681">
    <property type="entry name" value="Ser/Thr_Kinases-Pseudokinases"/>
</dbReference>
<reference evidence="10" key="1">
    <citation type="submission" date="2021-01" db="EMBL/GenBank/DDBJ databases">
        <authorList>
            <person name="Corre E."/>
            <person name="Pelletier E."/>
            <person name="Niang G."/>
            <person name="Scheremetjew M."/>
            <person name="Finn R."/>
            <person name="Kale V."/>
            <person name="Holt S."/>
            <person name="Cochrane G."/>
            <person name="Meng A."/>
            <person name="Brown T."/>
            <person name="Cohen L."/>
        </authorList>
    </citation>
    <scope>NUCLEOTIDE SEQUENCE</scope>
    <source>
        <strain evidence="10">CCMP3107</strain>
    </source>
</reference>
<dbReference type="GO" id="GO:0005524">
    <property type="term" value="F:ATP binding"/>
    <property type="evidence" value="ECO:0007669"/>
    <property type="project" value="UniProtKB-UniRule"/>
</dbReference>
<keyword evidence="2" id="KW-0808">Transferase</keyword>
<evidence type="ECO:0000256" key="3">
    <source>
        <dbReference type="ARBA" id="ARBA00022741"/>
    </source>
</evidence>
<dbReference type="PROSITE" id="PS00107">
    <property type="entry name" value="PROTEIN_KINASE_ATP"/>
    <property type="match status" value="1"/>
</dbReference>
<keyword evidence="3 6" id="KW-0547">Nucleotide-binding</keyword>
<gene>
    <name evidence="10" type="ORF">HAKA00212_LOCUS7256</name>
</gene>
<evidence type="ECO:0000313" key="10">
    <source>
        <dbReference type="EMBL" id="CAE0628574.1"/>
    </source>
</evidence>
<dbReference type="Pfam" id="PF07714">
    <property type="entry name" value="PK_Tyr_Ser-Thr"/>
    <property type="match status" value="1"/>
</dbReference>
<keyword evidence="4" id="KW-0418">Kinase</keyword>